<evidence type="ECO:0000313" key="2">
    <source>
        <dbReference type="EMBL" id="KAH3890075.1"/>
    </source>
</evidence>
<evidence type="ECO:0000256" key="1">
    <source>
        <dbReference type="SAM" id="MobiDB-lite"/>
    </source>
</evidence>
<dbReference type="EMBL" id="JAIWYP010000001">
    <property type="protein sequence ID" value="KAH3890075.1"/>
    <property type="molecule type" value="Genomic_DNA"/>
</dbReference>
<protein>
    <submittedName>
        <fullName evidence="2">Uncharacterized protein</fullName>
    </submittedName>
</protein>
<dbReference type="AlphaFoldDB" id="A0A9D4N6Q6"/>
<evidence type="ECO:0000313" key="3">
    <source>
        <dbReference type="Proteomes" id="UP000828390"/>
    </source>
</evidence>
<feature type="region of interest" description="Disordered" evidence="1">
    <location>
        <begin position="1"/>
        <end position="48"/>
    </location>
</feature>
<sequence length="73" mass="8230">MQLRAPSPGTTERGSLLDWPVRRREVTGNGGKMTGRWSAAGRSDAARESLRIPKTYDRSTDQPAIFVYNYIFI</sequence>
<organism evidence="2 3">
    <name type="scientific">Dreissena polymorpha</name>
    <name type="common">Zebra mussel</name>
    <name type="synonym">Mytilus polymorpha</name>
    <dbReference type="NCBI Taxonomy" id="45954"/>
    <lineage>
        <taxon>Eukaryota</taxon>
        <taxon>Metazoa</taxon>
        <taxon>Spiralia</taxon>
        <taxon>Lophotrochozoa</taxon>
        <taxon>Mollusca</taxon>
        <taxon>Bivalvia</taxon>
        <taxon>Autobranchia</taxon>
        <taxon>Heteroconchia</taxon>
        <taxon>Euheterodonta</taxon>
        <taxon>Imparidentia</taxon>
        <taxon>Neoheterodontei</taxon>
        <taxon>Myida</taxon>
        <taxon>Dreissenoidea</taxon>
        <taxon>Dreissenidae</taxon>
        <taxon>Dreissena</taxon>
    </lineage>
</organism>
<keyword evidence="3" id="KW-1185">Reference proteome</keyword>
<name>A0A9D4N6Q6_DREPO</name>
<reference evidence="2" key="2">
    <citation type="submission" date="2020-11" db="EMBL/GenBank/DDBJ databases">
        <authorList>
            <person name="McCartney M.A."/>
            <person name="Auch B."/>
            <person name="Kono T."/>
            <person name="Mallez S."/>
            <person name="Becker A."/>
            <person name="Gohl D.M."/>
            <person name="Silverstein K.A.T."/>
            <person name="Koren S."/>
            <person name="Bechman K.B."/>
            <person name="Herman A."/>
            <person name="Abrahante J.E."/>
            <person name="Garbe J."/>
        </authorList>
    </citation>
    <scope>NUCLEOTIDE SEQUENCE</scope>
    <source>
        <strain evidence="2">Duluth1</strain>
        <tissue evidence="2">Whole animal</tissue>
    </source>
</reference>
<reference evidence="2" key="1">
    <citation type="journal article" date="2019" name="bioRxiv">
        <title>The Genome of the Zebra Mussel, Dreissena polymorpha: A Resource for Invasive Species Research.</title>
        <authorList>
            <person name="McCartney M.A."/>
            <person name="Auch B."/>
            <person name="Kono T."/>
            <person name="Mallez S."/>
            <person name="Zhang Y."/>
            <person name="Obille A."/>
            <person name="Becker A."/>
            <person name="Abrahante J.E."/>
            <person name="Garbe J."/>
            <person name="Badalamenti J.P."/>
            <person name="Herman A."/>
            <person name="Mangelson H."/>
            <person name="Liachko I."/>
            <person name="Sullivan S."/>
            <person name="Sone E.D."/>
            <person name="Koren S."/>
            <person name="Silverstein K.A.T."/>
            <person name="Beckman K.B."/>
            <person name="Gohl D.M."/>
        </authorList>
    </citation>
    <scope>NUCLEOTIDE SEQUENCE</scope>
    <source>
        <strain evidence="2">Duluth1</strain>
        <tissue evidence="2">Whole animal</tissue>
    </source>
</reference>
<proteinExistence type="predicted"/>
<gene>
    <name evidence="2" type="ORF">DPMN_014145</name>
</gene>
<accession>A0A9D4N6Q6</accession>
<dbReference type="Proteomes" id="UP000828390">
    <property type="component" value="Unassembled WGS sequence"/>
</dbReference>
<comment type="caution">
    <text evidence="2">The sequence shown here is derived from an EMBL/GenBank/DDBJ whole genome shotgun (WGS) entry which is preliminary data.</text>
</comment>